<dbReference type="EMBL" id="CP023067">
    <property type="protein sequence ID" value="ASY61576.1"/>
    <property type="molecule type" value="Genomic_DNA"/>
</dbReference>
<name>A0A249P6Z6_9HYPH</name>
<dbReference type="AlphaFoldDB" id="A0A249P6Z6"/>
<reference evidence="1 2" key="1">
    <citation type="submission" date="2017-08" db="EMBL/GenBank/DDBJ databases">
        <title>Multipartite genome sequences of Sinorhizobium species nodulating soybeans.</title>
        <authorList>
            <person name="Tian C.F."/>
        </authorList>
    </citation>
    <scope>NUCLEOTIDE SEQUENCE [LARGE SCALE GENOMIC DNA]</scope>
    <source>
        <strain evidence="1 2">CCBAU 05684</strain>
    </source>
</reference>
<protein>
    <submittedName>
        <fullName evidence="1">Uncharacterized protein</fullName>
    </submittedName>
</protein>
<sequence length="50" mass="5464">MHASFRHALSPSGRQRTAVLTAKENPSRFPSVEDAAFTALLQAVFPIILL</sequence>
<organism evidence="1 2">
    <name type="scientific">Sinorhizobium sojae CCBAU 05684</name>
    <dbReference type="NCBI Taxonomy" id="716928"/>
    <lineage>
        <taxon>Bacteria</taxon>
        <taxon>Pseudomonadati</taxon>
        <taxon>Pseudomonadota</taxon>
        <taxon>Alphaproteobacteria</taxon>
        <taxon>Hyphomicrobiales</taxon>
        <taxon>Rhizobiaceae</taxon>
        <taxon>Sinorhizobium/Ensifer group</taxon>
        <taxon>Sinorhizobium</taxon>
    </lineage>
</organism>
<gene>
    <name evidence="1" type="ORF">SJ05684_c01040</name>
</gene>
<evidence type="ECO:0000313" key="1">
    <source>
        <dbReference type="EMBL" id="ASY61576.1"/>
    </source>
</evidence>
<proteinExistence type="predicted"/>
<evidence type="ECO:0000313" key="2">
    <source>
        <dbReference type="Proteomes" id="UP000217211"/>
    </source>
</evidence>
<keyword evidence="2" id="KW-1185">Reference proteome</keyword>
<accession>A0A249P6Z6</accession>
<dbReference type="KEGG" id="esj:SJ05684_c01040"/>
<dbReference type="Proteomes" id="UP000217211">
    <property type="component" value="Chromosome"/>
</dbReference>